<protein>
    <submittedName>
        <fullName evidence="4">Chitin deacetylase 1</fullName>
    </submittedName>
</protein>
<proteinExistence type="predicted"/>
<accession>A0A8B7NXZ6</accession>
<dbReference type="OrthoDB" id="504708at2759"/>
<dbReference type="PANTHER" id="PTHR45985">
    <property type="match status" value="1"/>
</dbReference>
<name>A0A8B7NXZ6_HYAAZ</name>
<dbReference type="SMART" id="SM00494">
    <property type="entry name" value="ChtBD2"/>
    <property type="match status" value="1"/>
</dbReference>
<keyword evidence="1" id="KW-0732">Signal</keyword>
<dbReference type="OMA" id="EQNRAPY"/>
<dbReference type="SUPFAM" id="SSF88713">
    <property type="entry name" value="Glycoside hydrolase/deacetylase"/>
    <property type="match status" value="1"/>
</dbReference>
<dbReference type="PROSITE" id="PS50940">
    <property type="entry name" value="CHIT_BIND_II"/>
    <property type="match status" value="1"/>
</dbReference>
<dbReference type="RefSeq" id="XP_018018684.1">
    <property type="nucleotide sequence ID" value="XM_018163195.2"/>
</dbReference>
<evidence type="ECO:0000259" key="2">
    <source>
        <dbReference type="PROSITE" id="PS50940"/>
    </source>
</evidence>
<keyword evidence="3" id="KW-1185">Reference proteome</keyword>
<dbReference type="GeneID" id="108675203"/>
<gene>
    <name evidence="4" type="primary">LOC108675203</name>
</gene>
<dbReference type="GO" id="GO:0005975">
    <property type="term" value="P:carbohydrate metabolic process"/>
    <property type="evidence" value="ECO:0007669"/>
    <property type="project" value="InterPro"/>
</dbReference>
<dbReference type="InterPro" id="IPR036508">
    <property type="entry name" value="Chitin-bd_dom_sf"/>
</dbReference>
<sequence>MELSCAGAVLCVLQFILFSLILGCGAQDDFVCPLPNGLFPDPNPEACVRFYQCDNSIAFLKFCPSGSLFDTYKKLCVDRHLKVFCGPQPATEAPVIIEDPHTAGECDVTKCKLPECFCSPDSMAIPGNLTREQVPQIILITFDGGVNSLNFKTYNSIFLENRTNPNGCPIRGTFFMSHEYTDYSLVEDFYSKGHEMASGSVTRRAGLEDATVDDWVGEMVSMRQILKHWASVDPSEVIGMRAPHLKPGRNTQYEVLLDYGFVWDSSLTATPGAMPVWPYTLDFAVNHECKAGTCPTHSFPGVWELPMNSHYGQSLEGGFCPYLDQCALLYHSEDEVVEWLKYDFHHHYDTNRAPYQLTLTANWFATKELHKALLRFIDYTLSLPDVHYTTVTEALQWISAPVPLSQMQNYEPWDCKLRQLPKSPCKTPRSCPLALEGRFSEPYGIAGGTRYMVTCSQCPRKYPWVFDAAGTGLGNDVYEKATF</sequence>
<feature type="domain" description="Chitin-binding type-2" evidence="2">
    <location>
        <begin position="29"/>
        <end position="87"/>
    </location>
</feature>
<dbReference type="SUPFAM" id="SSF57625">
    <property type="entry name" value="Invertebrate chitin-binding proteins"/>
    <property type="match status" value="1"/>
</dbReference>
<dbReference type="GO" id="GO:0005576">
    <property type="term" value="C:extracellular region"/>
    <property type="evidence" value="ECO:0007669"/>
    <property type="project" value="InterPro"/>
</dbReference>
<feature type="chain" id="PRO_5034279040" evidence="1">
    <location>
        <begin position="27"/>
        <end position="483"/>
    </location>
</feature>
<evidence type="ECO:0000313" key="3">
    <source>
        <dbReference type="Proteomes" id="UP000694843"/>
    </source>
</evidence>
<dbReference type="InterPro" id="IPR052740">
    <property type="entry name" value="CE4"/>
</dbReference>
<dbReference type="GO" id="GO:0008061">
    <property type="term" value="F:chitin binding"/>
    <property type="evidence" value="ECO:0007669"/>
    <property type="project" value="InterPro"/>
</dbReference>
<evidence type="ECO:0000256" key="1">
    <source>
        <dbReference type="SAM" id="SignalP"/>
    </source>
</evidence>
<evidence type="ECO:0000313" key="4">
    <source>
        <dbReference type="RefSeq" id="XP_018018684.1"/>
    </source>
</evidence>
<dbReference type="AlphaFoldDB" id="A0A8B7NXZ6"/>
<reference evidence="4" key="1">
    <citation type="submission" date="2025-08" db="UniProtKB">
        <authorList>
            <consortium name="RefSeq"/>
        </authorList>
    </citation>
    <scope>IDENTIFICATION</scope>
    <source>
        <tissue evidence="4">Whole organism</tissue>
    </source>
</reference>
<dbReference type="PANTHER" id="PTHR45985:SF3">
    <property type="entry name" value="CHITIN DEACETYLASE-LIKE 4"/>
    <property type="match status" value="1"/>
</dbReference>
<dbReference type="InterPro" id="IPR011330">
    <property type="entry name" value="Glyco_hydro/deAcase_b/a-brl"/>
</dbReference>
<dbReference type="Proteomes" id="UP000694843">
    <property type="component" value="Unplaced"/>
</dbReference>
<dbReference type="Gene3D" id="3.20.20.370">
    <property type="entry name" value="Glycoside hydrolase/deacetylase"/>
    <property type="match status" value="1"/>
</dbReference>
<feature type="signal peptide" evidence="1">
    <location>
        <begin position="1"/>
        <end position="26"/>
    </location>
</feature>
<dbReference type="InterPro" id="IPR002557">
    <property type="entry name" value="Chitin-bd_dom"/>
</dbReference>
<dbReference type="Pfam" id="PF01607">
    <property type="entry name" value="CBM_14"/>
    <property type="match status" value="1"/>
</dbReference>
<organism evidence="3 4">
    <name type="scientific">Hyalella azteca</name>
    <name type="common">Amphipod</name>
    <dbReference type="NCBI Taxonomy" id="294128"/>
    <lineage>
        <taxon>Eukaryota</taxon>
        <taxon>Metazoa</taxon>
        <taxon>Ecdysozoa</taxon>
        <taxon>Arthropoda</taxon>
        <taxon>Crustacea</taxon>
        <taxon>Multicrustacea</taxon>
        <taxon>Malacostraca</taxon>
        <taxon>Eumalacostraca</taxon>
        <taxon>Peracarida</taxon>
        <taxon>Amphipoda</taxon>
        <taxon>Senticaudata</taxon>
        <taxon>Talitrida</taxon>
        <taxon>Talitroidea</taxon>
        <taxon>Hyalellidae</taxon>
        <taxon>Hyalella</taxon>
    </lineage>
</organism>
<dbReference type="Gene3D" id="2.170.140.10">
    <property type="entry name" value="Chitin binding domain"/>
    <property type="match status" value="1"/>
</dbReference>
<dbReference type="KEGG" id="hazt:108675203"/>